<sequence length="95" mass="11542">MLMSFPSKIHLHRMRKIFTHFSHQSFIVSYCGSDFKQLKKKNTFFHNNLHFETNMTLKILHITGYYYMGLHCNANRRILMFLKICFEFEILSNFI</sequence>
<keyword evidence="2" id="KW-1185">Reference proteome</keyword>
<dbReference type="EMBL" id="JARBDR010000246">
    <property type="protein sequence ID" value="KAJ8317372.1"/>
    <property type="molecule type" value="Genomic_DNA"/>
</dbReference>
<dbReference type="Proteomes" id="UP001217089">
    <property type="component" value="Unassembled WGS sequence"/>
</dbReference>
<organism evidence="1 2">
    <name type="scientific">Tegillarca granosa</name>
    <name type="common">Malaysian cockle</name>
    <name type="synonym">Anadara granosa</name>
    <dbReference type="NCBI Taxonomy" id="220873"/>
    <lineage>
        <taxon>Eukaryota</taxon>
        <taxon>Metazoa</taxon>
        <taxon>Spiralia</taxon>
        <taxon>Lophotrochozoa</taxon>
        <taxon>Mollusca</taxon>
        <taxon>Bivalvia</taxon>
        <taxon>Autobranchia</taxon>
        <taxon>Pteriomorphia</taxon>
        <taxon>Arcoida</taxon>
        <taxon>Arcoidea</taxon>
        <taxon>Arcidae</taxon>
        <taxon>Tegillarca</taxon>
    </lineage>
</organism>
<gene>
    <name evidence="1" type="ORF">KUTeg_005276</name>
</gene>
<evidence type="ECO:0000313" key="1">
    <source>
        <dbReference type="EMBL" id="KAJ8317372.1"/>
    </source>
</evidence>
<accession>A0ABQ9FL73</accession>
<evidence type="ECO:0000313" key="2">
    <source>
        <dbReference type="Proteomes" id="UP001217089"/>
    </source>
</evidence>
<protein>
    <submittedName>
        <fullName evidence="1">Uncharacterized protein</fullName>
    </submittedName>
</protein>
<proteinExistence type="predicted"/>
<reference evidence="1 2" key="1">
    <citation type="submission" date="2022-12" db="EMBL/GenBank/DDBJ databases">
        <title>Chromosome-level genome of Tegillarca granosa.</title>
        <authorList>
            <person name="Kim J."/>
        </authorList>
    </citation>
    <scope>NUCLEOTIDE SEQUENCE [LARGE SCALE GENOMIC DNA]</scope>
    <source>
        <strain evidence="1">Teg-2019</strain>
        <tissue evidence="1">Adductor muscle</tissue>
    </source>
</reference>
<name>A0ABQ9FL73_TEGGR</name>
<comment type="caution">
    <text evidence="1">The sequence shown here is derived from an EMBL/GenBank/DDBJ whole genome shotgun (WGS) entry which is preliminary data.</text>
</comment>